<evidence type="ECO:0000313" key="3">
    <source>
        <dbReference type="Proteomes" id="UP000294933"/>
    </source>
</evidence>
<evidence type="ECO:0000256" key="1">
    <source>
        <dbReference type="SAM" id="MobiDB-lite"/>
    </source>
</evidence>
<sequence>MEKHPVPHYHQVLHRIHLAARDPTLVMSFSSARPLKRQASSDVDNPTARSPPPPFSNLLPPASITFLDSSSLDAELPPPSQYQPTPLAAAMSINTFSPSSPAPRSAFLSSPSIDSFPLFSSPAPCAAISITSSIDSFSPPAHRPAISITSSIDSFSSPAHRPAISITSSIDSFPPSSPPAPRAVSITSTDNSLPPSSPLAPHLAASITSAIDSPGLSSSLSSQCSHLTNPNTALSDETDDNDLCNGRTPECLATHTPRLDMILPCVRYGDSIVILYTVNTKATTRWSWSGIGSTYVLHGSEFVNTYNKSLPKLYSPLIRLKIDDILSVPLRKRLNRALPVSMRPFNQPTGLARPMSTLAHMAAVLLSERNGTELVTTFSWMQPNTMNTLDIVPVTLLNQHVEVAQAFADGTASDNSDSSDPTTEGFPDLVDHDYPDL</sequence>
<name>A0A4Y7PGY0_9AGAM</name>
<protein>
    <submittedName>
        <fullName evidence="2">Uncharacterized protein</fullName>
    </submittedName>
</protein>
<evidence type="ECO:0000313" key="2">
    <source>
        <dbReference type="EMBL" id="TDL14693.1"/>
    </source>
</evidence>
<keyword evidence="3" id="KW-1185">Reference proteome</keyword>
<feature type="region of interest" description="Disordered" evidence="1">
    <location>
        <begin position="166"/>
        <end position="199"/>
    </location>
</feature>
<dbReference type="AlphaFoldDB" id="A0A4Y7PGY0"/>
<reference evidence="2 3" key="1">
    <citation type="submission" date="2018-06" db="EMBL/GenBank/DDBJ databases">
        <title>A transcriptomic atlas of mushroom development highlights an independent origin of complex multicellularity.</title>
        <authorList>
            <consortium name="DOE Joint Genome Institute"/>
            <person name="Krizsan K."/>
            <person name="Almasi E."/>
            <person name="Merenyi Z."/>
            <person name="Sahu N."/>
            <person name="Viragh M."/>
            <person name="Koszo T."/>
            <person name="Mondo S."/>
            <person name="Kiss B."/>
            <person name="Balint B."/>
            <person name="Kues U."/>
            <person name="Barry K."/>
            <person name="Hegedus J.C."/>
            <person name="Henrissat B."/>
            <person name="Johnson J."/>
            <person name="Lipzen A."/>
            <person name="Ohm R."/>
            <person name="Nagy I."/>
            <person name="Pangilinan J."/>
            <person name="Yan J."/>
            <person name="Xiong Y."/>
            <person name="Grigoriev I.V."/>
            <person name="Hibbett D.S."/>
            <person name="Nagy L.G."/>
        </authorList>
    </citation>
    <scope>NUCLEOTIDE SEQUENCE [LARGE SCALE GENOMIC DNA]</scope>
    <source>
        <strain evidence="2 3">SZMC22713</strain>
    </source>
</reference>
<feature type="region of interest" description="Disordered" evidence="1">
    <location>
        <begin position="31"/>
        <end position="59"/>
    </location>
</feature>
<gene>
    <name evidence="2" type="ORF">BD410DRAFT_845816</name>
</gene>
<proteinExistence type="predicted"/>
<accession>A0A4Y7PGY0</accession>
<organism evidence="2 3">
    <name type="scientific">Rickenella mellea</name>
    <dbReference type="NCBI Taxonomy" id="50990"/>
    <lineage>
        <taxon>Eukaryota</taxon>
        <taxon>Fungi</taxon>
        <taxon>Dikarya</taxon>
        <taxon>Basidiomycota</taxon>
        <taxon>Agaricomycotina</taxon>
        <taxon>Agaricomycetes</taxon>
        <taxon>Hymenochaetales</taxon>
        <taxon>Rickenellaceae</taxon>
        <taxon>Rickenella</taxon>
    </lineage>
</organism>
<dbReference type="EMBL" id="ML170315">
    <property type="protein sequence ID" value="TDL14693.1"/>
    <property type="molecule type" value="Genomic_DNA"/>
</dbReference>
<feature type="region of interest" description="Disordered" evidence="1">
    <location>
        <begin position="410"/>
        <end position="437"/>
    </location>
</feature>
<feature type="compositionally biased region" description="Polar residues" evidence="1">
    <location>
        <begin position="38"/>
        <end position="48"/>
    </location>
</feature>
<dbReference type="VEuPathDB" id="FungiDB:BD410DRAFT_845816"/>
<dbReference type="Proteomes" id="UP000294933">
    <property type="component" value="Unassembled WGS sequence"/>
</dbReference>
<feature type="compositionally biased region" description="Polar residues" evidence="1">
    <location>
        <begin position="412"/>
        <end position="422"/>
    </location>
</feature>